<organism evidence="2 3">
    <name type="scientific">Rubroshorea leprosula</name>
    <dbReference type="NCBI Taxonomy" id="152421"/>
    <lineage>
        <taxon>Eukaryota</taxon>
        <taxon>Viridiplantae</taxon>
        <taxon>Streptophyta</taxon>
        <taxon>Embryophyta</taxon>
        <taxon>Tracheophyta</taxon>
        <taxon>Spermatophyta</taxon>
        <taxon>Magnoliopsida</taxon>
        <taxon>eudicotyledons</taxon>
        <taxon>Gunneridae</taxon>
        <taxon>Pentapetalae</taxon>
        <taxon>rosids</taxon>
        <taxon>malvids</taxon>
        <taxon>Malvales</taxon>
        <taxon>Dipterocarpaceae</taxon>
        <taxon>Rubroshorea</taxon>
    </lineage>
</organism>
<dbReference type="Proteomes" id="UP001054252">
    <property type="component" value="Unassembled WGS sequence"/>
</dbReference>
<dbReference type="EMBL" id="BPVZ01000015">
    <property type="protein sequence ID" value="GKU99969.1"/>
    <property type="molecule type" value="Genomic_DNA"/>
</dbReference>
<comment type="caution">
    <text evidence="2">The sequence shown here is derived from an EMBL/GenBank/DDBJ whole genome shotgun (WGS) entry which is preliminary data.</text>
</comment>
<evidence type="ECO:0000256" key="1">
    <source>
        <dbReference type="SAM" id="MobiDB-lite"/>
    </source>
</evidence>
<reference evidence="2 3" key="1">
    <citation type="journal article" date="2021" name="Commun. Biol.">
        <title>The genome of Shorea leprosula (Dipterocarpaceae) highlights the ecological relevance of drought in aseasonal tropical rainforests.</title>
        <authorList>
            <person name="Ng K.K.S."/>
            <person name="Kobayashi M.J."/>
            <person name="Fawcett J.A."/>
            <person name="Hatakeyama M."/>
            <person name="Paape T."/>
            <person name="Ng C.H."/>
            <person name="Ang C.C."/>
            <person name="Tnah L.H."/>
            <person name="Lee C.T."/>
            <person name="Nishiyama T."/>
            <person name="Sese J."/>
            <person name="O'Brien M.J."/>
            <person name="Copetti D."/>
            <person name="Mohd Noor M.I."/>
            <person name="Ong R.C."/>
            <person name="Putra M."/>
            <person name="Sireger I.Z."/>
            <person name="Indrioko S."/>
            <person name="Kosugi Y."/>
            <person name="Izuno A."/>
            <person name="Isagi Y."/>
            <person name="Lee S.L."/>
            <person name="Shimizu K.K."/>
        </authorList>
    </citation>
    <scope>NUCLEOTIDE SEQUENCE [LARGE SCALE GENOMIC DNA]</scope>
    <source>
        <strain evidence="2">214</strain>
    </source>
</reference>
<feature type="region of interest" description="Disordered" evidence="1">
    <location>
        <begin position="34"/>
        <end position="57"/>
    </location>
</feature>
<proteinExistence type="predicted"/>
<accession>A0AAV5IMA2</accession>
<protein>
    <submittedName>
        <fullName evidence="2">Uncharacterized protein</fullName>
    </submittedName>
</protein>
<evidence type="ECO:0000313" key="2">
    <source>
        <dbReference type="EMBL" id="GKU99969.1"/>
    </source>
</evidence>
<dbReference type="AlphaFoldDB" id="A0AAV5IMA2"/>
<evidence type="ECO:0000313" key="3">
    <source>
        <dbReference type="Proteomes" id="UP001054252"/>
    </source>
</evidence>
<keyword evidence="3" id="KW-1185">Reference proteome</keyword>
<gene>
    <name evidence="2" type="ORF">SLEP1_g12741</name>
</gene>
<sequence length="219" mass="24631">MRSGVKRTGGIKGFLDKMRNDVVLERISTSRCKPRQSYTPPCHLQSRKTLHSPNSSSSKRIFDNILTEADVTRRLKTPASFVSSLPVGFSNSTDLRRKLIIGDVNRILAVPIQTLGTRRSHFEPRRDTGDLNILVKDSTDSVWKFRCSTRVSRELRIVEDCTAFILNQSIQSNNQVVLCEVDLTTRANYRSEATITGLITVIGFDLVLNCPRASYQDGN</sequence>
<name>A0AAV5IMA2_9ROSI</name>